<reference evidence="1" key="1">
    <citation type="submission" date="2020-05" db="EMBL/GenBank/DDBJ databases">
        <title>Large-scale comparative analyses of tick genomes elucidate their genetic diversity and vector capacities.</title>
        <authorList>
            <person name="Jia N."/>
            <person name="Wang J."/>
            <person name="Shi W."/>
            <person name="Du L."/>
            <person name="Sun Y."/>
            <person name="Zhan W."/>
            <person name="Jiang J."/>
            <person name="Wang Q."/>
            <person name="Zhang B."/>
            <person name="Ji P."/>
            <person name="Sakyi L.B."/>
            <person name="Cui X."/>
            <person name="Yuan T."/>
            <person name="Jiang B."/>
            <person name="Yang W."/>
            <person name="Lam T.T.-Y."/>
            <person name="Chang Q."/>
            <person name="Ding S."/>
            <person name="Wang X."/>
            <person name="Zhu J."/>
            <person name="Ruan X."/>
            <person name="Zhao L."/>
            <person name="Wei J."/>
            <person name="Que T."/>
            <person name="Du C."/>
            <person name="Cheng J."/>
            <person name="Dai P."/>
            <person name="Han X."/>
            <person name="Huang E."/>
            <person name="Gao Y."/>
            <person name="Liu J."/>
            <person name="Shao H."/>
            <person name="Ye R."/>
            <person name="Li L."/>
            <person name="Wei W."/>
            <person name="Wang X."/>
            <person name="Wang C."/>
            <person name="Yang T."/>
            <person name="Huo Q."/>
            <person name="Li W."/>
            <person name="Guo W."/>
            <person name="Chen H."/>
            <person name="Zhou L."/>
            <person name="Ni X."/>
            <person name="Tian J."/>
            <person name="Zhou Y."/>
            <person name="Sheng Y."/>
            <person name="Liu T."/>
            <person name="Pan Y."/>
            <person name="Xia L."/>
            <person name="Li J."/>
            <person name="Zhao F."/>
            <person name="Cao W."/>
        </authorList>
    </citation>
    <scope>NUCLEOTIDE SEQUENCE</scope>
    <source>
        <strain evidence="1">Hyas-2018</strain>
    </source>
</reference>
<evidence type="ECO:0000313" key="1">
    <source>
        <dbReference type="EMBL" id="KAH6924479.1"/>
    </source>
</evidence>
<protein>
    <submittedName>
        <fullName evidence="1">Uncharacterized protein</fullName>
    </submittedName>
</protein>
<dbReference type="EMBL" id="CM023488">
    <property type="protein sequence ID" value="KAH6924479.1"/>
    <property type="molecule type" value="Genomic_DNA"/>
</dbReference>
<name>A0ACB7RRJ7_HYAAI</name>
<sequence length="1516" mass="165334">MGATLKDVFVSGKDPSKPGGITMVPKSPYTTQIQWEPPPSLDGTIDVYKVTVCEKSTTCGDREKLTGCVEHEVSETWLDFGSTADTTYCVLVSASSRCGVNVLIGPPAVQEITTPLFELPDVNNLNLVAVDNNYITVAWDQPRDSFDFYWLDVTDGDGNKNGSSGKLRVGTCGNGTIIRPEQTQISCGPFDACSSVSITVHTYSKGPPELVSTGTTLNDIFIGGKEPSEPRSLTMLAESPSTTRFQWERPASLQGTFHGYKVQVCKMFKTCSRKDTLDGCVEYETSASWIDVDTTPDTQYCVVVTAAVRCGRNVLYSAPVTRGVKTPLFALPDVSNLSVAVVKSGYVTLSWQRPRGRFDHYTVEVIEHAVSIASASQKRHGSCASVIIRPDQTELTCGPFEPCTNLSGTIRTHVNGPPDHSSPGASVIGIFIPLEDPSPPTNITMTAESASRTLLQWSPPEENSGVIESYSLKICKTLGQCEKAETLSDCADYVTKETRAVFDSKEDSSYCVLIRATTRCGTEQISSRQATLEIRTPIFDLPSVTNFRLLSAANKSVTVAWERPEVRFDFYWVSISSQDETHHGSNASSLTGSCSNGTIIHPDKTRVTCTNLEACATVNITLRTHRNGPPKHTSDGVSLRNVFIPGEEPDPPRNISIEGKSPSSTRLHWEPPSKAPGRFHGYGVKVCASFDSCSGEASLSNCTELQTHDSWLDFSSSVDTTYCVLVTTISMCGEHVLTGRPAIAEIRTPLLAPEEVSNLKLGTVEADAFTLTWTRPKACFDYYRVEVIDESSGGITDVKCNKGALINPSQDSVSCEQPKVCANVTVRVKVVTRGPPEWSSPGTTLRHILLLGKAPPEVTNVRLATVNGDRFTITLEAPDECLDAFHVRVRADGKPLEEGEGASSSSQLIMDREKPPPYVQYLPGNCTVTLLEEEEKPSPGPPNRTWPSRSAKRRLFYIAVSVCAVVIVACLTAILLVRGQSPPSAEHLEKLDLPDVDNLALLSSTDNSITVIWDRPNVRFDYYWVSISADNGQNITSSNQHHVGSCSNGTIIHASQNRVTCRNIDPCANVSLTVRTHTNGPPERTSTGAAMTGIFTTGPDPDAPTNITAAGISPSLTRLQWSPPANNAGSQTVYTVKVCNNFTSCDKDKYMSGCRENETTRTWLEFQSTIDTMYCIAIVTNAECGPRMLRSPQAVSVITTPSFAPPDVIDVQLIAVGDDFFTVNWTRPNADFDYYLVKVYSIEKDLVWKVGSCANGTIVRPDQTTLTCTNMEPWNLYTFTLRTHITGPPARTSFGTGRLVLTNKTVAPEVSSLRVDNIRANSFVVAWERPKGAIEYYTVEVTDHGSGNIADRHHAIVTCNNGAAINPRQTSLTCTRSDTCTSISVRVRTHTRGPPERASPGVTLEDVLLPGTGMPEVTNLKLITAKNDSFTVEFQAPHDCVDRFHYNITDHYSSRRKVQDKGCTQRRQGNTNIFQVTCVGVESCQKVDFAMGSRKDERDSPGVVLRGIPIRGKCSG</sequence>
<dbReference type="Proteomes" id="UP000821845">
    <property type="component" value="Chromosome 8"/>
</dbReference>
<comment type="caution">
    <text evidence="1">The sequence shown here is derived from an EMBL/GenBank/DDBJ whole genome shotgun (WGS) entry which is preliminary data.</text>
</comment>
<evidence type="ECO:0000313" key="2">
    <source>
        <dbReference type="Proteomes" id="UP000821845"/>
    </source>
</evidence>
<accession>A0ACB7RRJ7</accession>
<proteinExistence type="predicted"/>
<organism evidence="1 2">
    <name type="scientific">Hyalomma asiaticum</name>
    <name type="common">Tick</name>
    <dbReference type="NCBI Taxonomy" id="266040"/>
    <lineage>
        <taxon>Eukaryota</taxon>
        <taxon>Metazoa</taxon>
        <taxon>Ecdysozoa</taxon>
        <taxon>Arthropoda</taxon>
        <taxon>Chelicerata</taxon>
        <taxon>Arachnida</taxon>
        <taxon>Acari</taxon>
        <taxon>Parasitiformes</taxon>
        <taxon>Ixodida</taxon>
        <taxon>Ixodoidea</taxon>
        <taxon>Ixodidae</taxon>
        <taxon>Hyalomminae</taxon>
        <taxon>Hyalomma</taxon>
    </lineage>
</organism>
<keyword evidence="2" id="KW-1185">Reference proteome</keyword>
<gene>
    <name evidence="1" type="ORF">HPB50_018942</name>
</gene>